<gene>
    <name evidence="3" type="ORF">RZS28_09900</name>
</gene>
<dbReference type="PROSITE" id="PS50110">
    <property type="entry name" value="RESPONSE_REGULATORY"/>
    <property type="match status" value="1"/>
</dbReference>
<organism evidence="3 4">
    <name type="scientific">Methylocapsa polymorpha</name>
    <dbReference type="NCBI Taxonomy" id="3080828"/>
    <lineage>
        <taxon>Bacteria</taxon>
        <taxon>Pseudomonadati</taxon>
        <taxon>Pseudomonadota</taxon>
        <taxon>Alphaproteobacteria</taxon>
        <taxon>Hyphomicrobiales</taxon>
        <taxon>Beijerinckiaceae</taxon>
        <taxon>Methylocapsa</taxon>
    </lineage>
</organism>
<name>A0ABZ0HLK5_9HYPH</name>
<dbReference type="Pfam" id="PF00072">
    <property type="entry name" value="Response_reg"/>
    <property type="match status" value="1"/>
</dbReference>
<dbReference type="Gene3D" id="3.40.50.2300">
    <property type="match status" value="1"/>
</dbReference>
<dbReference type="InterPro" id="IPR011006">
    <property type="entry name" value="CheY-like_superfamily"/>
</dbReference>
<dbReference type="PANTHER" id="PTHR44520:SF1">
    <property type="entry name" value="TWO-COMPONENT SYSTEM REGULATORY PROTEIN"/>
    <property type="match status" value="1"/>
</dbReference>
<dbReference type="RefSeq" id="WP_407337607.1">
    <property type="nucleotide sequence ID" value="NZ_CP136862.1"/>
</dbReference>
<dbReference type="InterPro" id="IPR001789">
    <property type="entry name" value="Sig_transdc_resp-reg_receiver"/>
</dbReference>
<sequence>MIIEDDPDDVFLFTCALERAQLSLNREVQWEHVDNGLDAILLVSQQDMMEKLPDVLVLDLNMPRLDGIKFLRSLRNSLVLKDLPVFVLTTSAAAAIHEEAMQAGADKVFVKPNNTKALLEIALEILARSTSGSTWSEAEDRNH</sequence>
<evidence type="ECO:0000259" key="2">
    <source>
        <dbReference type="PROSITE" id="PS50110"/>
    </source>
</evidence>
<keyword evidence="4" id="KW-1185">Reference proteome</keyword>
<dbReference type="InterPro" id="IPR052893">
    <property type="entry name" value="TCS_response_regulator"/>
</dbReference>
<evidence type="ECO:0000313" key="3">
    <source>
        <dbReference type="EMBL" id="WOJ88167.1"/>
    </source>
</evidence>
<dbReference type="Proteomes" id="UP001626536">
    <property type="component" value="Chromosome"/>
</dbReference>
<dbReference type="SMART" id="SM00448">
    <property type="entry name" value="REC"/>
    <property type="match status" value="1"/>
</dbReference>
<dbReference type="EMBL" id="CP136862">
    <property type="protein sequence ID" value="WOJ88167.1"/>
    <property type="molecule type" value="Genomic_DNA"/>
</dbReference>
<evidence type="ECO:0000256" key="1">
    <source>
        <dbReference type="PROSITE-ProRule" id="PRU00169"/>
    </source>
</evidence>
<feature type="domain" description="Response regulatory" evidence="2">
    <location>
        <begin position="1"/>
        <end position="126"/>
    </location>
</feature>
<protein>
    <submittedName>
        <fullName evidence="3">Response regulator</fullName>
    </submittedName>
</protein>
<dbReference type="PANTHER" id="PTHR44520">
    <property type="entry name" value="RESPONSE REGULATOR RCP1-RELATED"/>
    <property type="match status" value="1"/>
</dbReference>
<feature type="modified residue" description="4-aspartylphosphate" evidence="1">
    <location>
        <position position="59"/>
    </location>
</feature>
<keyword evidence="1" id="KW-0597">Phosphoprotein</keyword>
<dbReference type="SUPFAM" id="SSF52172">
    <property type="entry name" value="CheY-like"/>
    <property type="match status" value="1"/>
</dbReference>
<proteinExistence type="predicted"/>
<evidence type="ECO:0000313" key="4">
    <source>
        <dbReference type="Proteomes" id="UP001626536"/>
    </source>
</evidence>
<accession>A0ABZ0HLK5</accession>
<reference evidence="3 4" key="1">
    <citation type="submission" date="2023-10" db="EMBL/GenBank/DDBJ databases">
        <title>Novel methanotroph of the genus Methylocapsa from a subarctic wetland.</title>
        <authorList>
            <person name="Belova S.E."/>
            <person name="Oshkin I.Y."/>
            <person name="Miroshnikov K."/>
            <person name="Dedysh S.N."/>
        </authorList>
    </citation>
    <scope>NUCLEOTIDE SEQUENCE [LARGE SCALE GENOMIC DNA]</scope>
    <source>
        <strain evidence="3 4">RX1</strain>
    </source>
</reference>